<dbReference type="OrthoDB" id="407558at2759"/>
<comment type="function">
    <text evidence="5">PPIases accelerate the folding of proteins. It catalyzes the cis-trans isomerization of proline imidic peptide bonds in oligopeptides.</text>
</comment>
<dbReference type="InterPro" id="IPR002130">
    <property type="entry name" value="Cyclophilin-type_PPIase_dom"/>
</dbReference>
<evidence type="ECO:0000256" key="2">
    <source>
        <dbReference type="ARBA" id="ARBA00007365"/>
    </source>
</evidence>
<keyword evidence="4 5" id="KW-0413">Isomerase</keyword>
<dbReference type="GO" id="GO:0006457">
    <property type="term" value="P:protein folding"/>
    <property type="evidence" value="ECO:0007669"/>
    <property type="project" value="TreeGrafter"/>
</dbReference>
<dbReference type="Pfam" id="PF00160">
    <property type="entry name" value="Pro_isomerase"/>
    <property type="match status" value="1"/>
</dbReference>
<dbReference type="EC" id="5.2.1.8" evidence="5"/>
<dbReference type="PROSITE" id="PS50072">
    <property type="entry name" value="CSA_PPIASE_2"/>
    <property type="match status" value="1"/>
</dbReference>
<keyword evidence="8" id="KW-1185">Reference proteome</keyword>
<evidence type="ECO:0000256" key="5">
    <source>
        <dbReference type="RuleBase" id="RU363019"/>
    </source>
</evidence>
<dbReference type="GO" id="GO:0005737">
    <property type="term" value="C:cytoplasm"/>
    <property type="evidence" value="ECO:0007669"/>
    <property type="project" value="TreeGrafter"/>
</dbReference>
<dbReference type="Proteomes" id="UP001055712">
    <property type="component" value="Unassembled WGS sequence"/>
</dbReference>
<evidence type="ECO:0000256" key="3">
    <source>
        <dbReference type="ARBA" id="ARBA00023110"/>
    </source>
</evidence>
<protein>
    <recommendedName>
        <fullName evidence="5">Peptidyl-prolyl cis-trans isomerase</fullName>
        <shortName evidence="5">PPIase</shortName>
        <ecNumber evidence="5">5.2.1.8</ecNumber>
    </recommendedName>
</protein>
<dbReference type="FunFam" id="2.40.100.10:FF:000025">
    <property type="entry name" value="Peptidyl-prolyl cis-trans isomerase CYP19-2"/>
    <property type="match status" value="1"/>
</dbReference>
<proteinExistence type="inferred from homology"/>
<dbReference type="EMBL" id="SIDB01000001">
    <property type="protein sequence ID" value="KAI3438190.1"/>
    <property type="molecule type" value="Genomic_DNA"/>
</dbReference>
<name>A0A9D4Z1U1_CHLVU</name>
<organism evidence="7 8">
    <name type="scientific">Chlorella vulgaris</name>
    <name type="common">Green alga</name>
    <dbReference type="NCBI Taxonomy" id="3077"/>
    <lineage>
        <taxon>Eukaryota</taxon>
        <taxon>Viridiplantae</taxon>
        <taxon>Chlorophyta</taxon>
        <taxon>core chlorophytes</taxon>
        <taxon>Trebouxiophyceae</taxon>
        <taxon>Chlorellales</taxon>
        <taxon>Chlorellaceae</taxon>
        <taxon>Chlorella clade</taxon>
        <taxon>Chlorella</taxon>
    </lineage>
</organism>
<dbReference type="Gene3D" id="2.40.100.10">
    <property type="entry name" value="Cyclophilin-like"/>
    <property type="match status" value="1"/>
</dbReference>
<evidence type="ECO:0000256" key="1">
    <source>
        <dbReference type="ARBA" id="ARBA00000971"/>
    </source>
</evidence>
<keyword evidence="3 5" id="KW-0697">Rotamase</keyword>
<dbReference type="PRINTS" id="PR00153">
    <property type="entry name" value="CSAPPISMRASE"/>
</dbReference>
<comment type="similarity">
    <text evidence="2 5">Belongs to the cyclophilin-type PPIase family.</text>
</comment>
<comment type="catalytic activity">
    <reaction evidence="1 5">
        <text>[protein]-peptidylproline (omega=180) = [protein]-peptidylproline (omega=0)</text>
        <dbReference type="Rhea" id="RHEA:16237"/>
        <dbReference type="Rhea" id="RHEA-COMP:10747"/>
        <dbReference type="Rhea" id="RHEA-COMP:10748"/>
        <dbReference type="ChEBI" id="CHEBI:83833"/>
        <dbReference type="ChEBI" id="CHEBI:83834"/>
        <dbReference type="EC" id="5.2.1.8"/>
    </reaction>
</comment>
<evidence type="ECO:0000256" key="4">
    <source>
        <dbReference type="ARBA" id="ARBA00023235"/>
    </source>
</evidence>
<dbReference type="GO" id="GO:0016018">
    <property type="term" value="F:cyclosporin A binding"/>
    <property type="evidence" value="ECO:0007669"/>
    <property type="project" value="TreeGrafter"/>
</dbReference>
<evidence type="ECO:0000313" key="8">
    <source>
        <dbReference type="Proteomes" id="UP001055712"/>
    </source>
</evidence>
<dbReference type="SUPFAM" id="SSF50891">
    <property type="entry name" value="Cyclophilin-like"/>
    <property type="match status" value="1"/>
</dbReference>
<comment type="caution">
    <text evidence="7">The sequence shown here is derived from an EMBL/GenBank/DDBJ whole genome shotgun (WGS) entry which is preliminary data.</text>
</comment>
<sequence length="241" mass="25649">MTLPAAPRCFLDIEIGDSAQHQLDRAAHERAKAFFSSVAAQYGWSSMELDEDAREMFKEAYAGNPTWAAQGPCLLTAPHMAGGRLVISLSAVKEAPKAVENFRCLCTGERGTGKASGKPLHYEGVRLHRCHTSFVCQGGDIVKGDGSGGDSIYGGKFKDEPAALKLKHDAAGVVGFANSGKHSNTSQFYITFGPAPQCDQKHVVIGRVVEGLEVLKQIEELAASSDGTPRTDVVITACGQL</sequence>
<gene>
    <name evidence="7" type="ORF">D9Q98_000627</name>
</gene>
<reference evidence="7" key="2">
    <citation type="submission" date="2020-11" db="EMBL/GenBank/DDBJ databases">
        <authorList>
            <person name="Cecchin M."/>
            <person name="Marcolungo L."/>
            <person name="Rossato M."/>
            <person name="Girolomoni L."/>
            <person name="Cosentino E."/>
            <person name="Cuine S."/>
            <person name="Li-Beisson Y."/>
            <person name="Delledonne M."/>
            <person name="Ballottari M."/>
        </authorList>
    </citation>
    <scope>NUCLEOTIDE SEQUENCE</scope>
    <source>
        <strain evidence="7">211/11P</strain>
        <tissue evidence="7">Whole cell</tissue>
    </source>
</reference>
<dbReference type="AlphaFoldDB" id="A0A9D4Z1U1"/>
<dbReference type="GO" id="GO:0003755">
    <property type="term" value="F:peptidyl-prolyl cis-trans isomerase activity"/>
    <property type="evidence" value="ECO:0007669"/>
    <property type="project" value="UniProtKB-UniRule"/>
</dbReference>
<feature type="domain" description="PPIase cyclophilin-type" evidence="6">
    <location>
        <begin position="83"/>
        <end position="240"/>
    </location>
</feature>
<dbReference type="InterPro" id="IPR029000">
    <property type="entry name" value="Cyclophilin-like_dom_sf"/>
</dbReference>
<dbReference type="PANTHER" id="PTHR11071:SF561">
    <property type="entry name" value="PEPTIDYL-PROLYL CIS-TRANS ISOMERASE D-RELATED"/>
    <property type="match status" value="1"/>
</dbReference>
<accession>A0A9D4Z1U1</accession>
<evidence type="ECO:0000259" key="6">
    <source>
        <dbReference type="PROSITE" id="PS50072"/>
    </source>
</evidence>
<reference evidence="7" key="1">
    <citation type="journal article" date="2019" name="Plant J.">
        <title>Chlorella vulgaris genome assembly and annotation reveals the molecular basis for metabolic acclimation to high light conditions.</title>
        <authorList>
            <person name="Cecchin M."/>
            <person name="Marcolungo L."/>
            <person name="Rossato M."/>
            <person name="Girolomoni L."/>
            <person name="Cosentino E."/>
            <person name="Cuine S."/>
            <person name="Li-Beisson Y."/>
            <person name="Delledonne M."/>
            <person name="Ballottari M."/>
        </authorList>
    </citation>
    <scope>NUCLEOTIDE SEQUENCE</scope>
    <source>
        <strain evidence="7">211/11P</strain>
    </source>
</reference>
<dbReference type="PANTHER" id="PTHR11071">
    <property type="entry name" value="PEPTIDYL-PROLYL CIS-TRANS ISOMERASE"/>
    <property type="match status" value="1"/>
</dbReference>
<evidence type="ECO:0000313" key="7">
    <source>
        <dbReference type="EMBL" id="KAI3438190.1"/>
    </source>
</evidence>